<proteinExistence type="predicted"/>
<sequence length="46" mass="5116">MKISSILFTALFAALVTAGHVHNDDKVSAHGKMKRQAELEKLPHHH</sequence>
<dbReference type="GeneID" id="84590549"/>
<feature type="compositionally biased region" description="Basic and acidic residues" evidence="1">
    <location>
        <begin position="35"/>
        <end position="46"/>
    </location>
</feature>
<keyword evidence="2" id="KW-0732">Signal</keyword>
<organism evidence="3">
    <name type="scientific">Aspergillus niger</name>
    <dbReference type="NCBI Taxonomy" id="5061"/>
    <lineage>
        <taxon>Eukaryota</taxon>
        <taxon>Fungi</taxon>
        <taxon>Dikarya</taxon>
        <taxon>Ascomycota</taxon>
        <taxon>Pezizomycotina</taxon>
        <taxon>Eurotiomycetes</taxon>
        <taxon>Eurotiomycetidae</taxon>
        <taxon>Eurotiales</taxon>
        <taxon>Aspergillaceae</taxon>
        <taxon>Aspergillus</taxon>
        <taxon>Aspergillus subgen. Circumdati</taxon>
    </lineage>
</organism>
<name>A0AAJ8BN31_ASPNG</name>
<protein>
    <submittedName>
        <fullName evidence="3">Uncharacterized protein</fullName>
    </submittedName>
</protein>
<evidence type="ECO:0000256" key="2">
    <source>
        <dbReference type="SAM" id="SignalP"/>
    </source>
</evidence>
<feature type="signal peptide" evidence="2">
    <location>
        <begin position="1"/>
        <end position="18"/>
    </location>
</feature>
<reference evidence="3" key="1">
    <citation type="submission" date="2025-02" db="EMBL/GenBank/DDBJ databases">
        <authorList>
            <consortium name="NCBI Genome Project"/>
        </authorList>
    </citation>
    <scope>NUCLEOTIDE SEQUENCE</scope>
</reference>
<gene>
    <name evidence="3" type="ORF">An02g13690</name>
</gene>
<dbReference type="RefSeq" id="XP_059600134.1">
    <property type="nucleotide sequence ID" value="XM_059746764.1"/>
</dbReference>
<accession>A0AAJ8BN31</accession>
<evidence type="ECO:0000313" key="3">
    <source>
        <dbReference type="RefSeq" id="XP_059600134.1"/>
    </source>
</evidence>
<reference evidence="3" key="2">
    <citation type="submission" date="2025-08" db="UniProtKB">
        <authorList>
            <consortium name="RefSeq"/>
        </authorList>
    </citation>
    <scope>IDENTIFICATION</scope>
</reference>
<dbReference type="KEGG" id="ang:An02g13690"/>
<evidence type="ECO:0000256" key="1">
    <source>
        <dbReference type="SAM" id="MobiDB-lite"/>
    </source>
</evidence>
<dbReference type="VEuPathDB" id="FungiDB:An02g13690"/>
<feature type="region of interest" description="Disordered" evidence="1">
    <location>
        <begin position="27"/>
        <end position="46"/>
    </location>
</feature>
<dbReference type="AlphaFoldDB" id="A0AAJ8BN31"/>
<feature type="chain" id="PRO_5044889052" evidence="2">
    <location>
        <begin position="19"/>
        <end position="46"/>
    </location>
</feature>